<comment type="caution">
    <text evidence="3">The sequence shown here is derived from an EMBL/GenBank/DDBJ whole genome shotgun (WGS) entry which is preliminary data.</text>
</comment>
<proteinExistence type="predicted"/>
<dbReference type="Pfam" id="PF13385">
    <property type="entry name" value="Laminin_G_3"/>
    <property type="match status" value="1"/>
</dbReference>
<feature type="region of interest" description="Disordered" evidence="1">
    <location>
        <begin position="169"/>
        <end position="197"/>
    </location>
</feature>
<feature type="signal peptide" evidence="2">
    <location>
        <begin position="1"/>
        <end position="19"/>
    </location>
</feature>
<reference evidence="3 4" key="1">
    <citation type="submission" date="2015-08" db="EMBL/GenBank/DDBJ databases">
        <title>Whole genome sequence of Flavobacterium akiainvivens IK-1T, from decaying Wikstroemia oahuensis, an endemic Hawaiian shrub.</title>
        <authorList>
            <person name="Wan X."/>
            <person name="Hou S."/>
            <person name="Saito J."/>
            <person name="Donachie S."/>
        </authorList>
    </citation>
    <scope>NUCLEOTIDE SEQUENCE [LARGE SCALE GENOMIC DNA]</scope>
    <source>
        <strain evidence="3 4">IK-1</strain>
    </source>
</reference>
<keyword evidence="4" id="KW-1185">Reference proteome</keyword>
<name>A0A0M8MG25_9FLAO</name>
<feature type="chain" id="PRO_5005818633" description="LamG-like jellyroll fold domain-containing protein" evidence="2">
    <location>
        <begin position="20"/>
        <end position="301"/>
    </location>
</feature>
<evidence type="ECO:0000313" key="3">
    <source>
        <dbReference type="EMBL" id="KOS04858.1"/>
    </source>
</evidence>
<dbReference type="Gene3D" id="2.60.120.200">
    <property type="match status" value="1"/>
</dbReference>
<sequence length="301" mass="31839">MKTIKILVCALIASGFVFTSCGDDDEGGNNLPPVGGYNSADEIGAADLVAYWPLDGNGTEQISGTAPSNSVGATYASSTKGQKLVLTNGYLNFPAIASLSTTMPSMTISLWAKVTNNGGPGADGHPAMMFQLSKPNDWGGNINLMSETGWYASSVDTLIVKGFVKIQTAGGGESGQDSRNSPKPSAEDIAAGHVGNANKNSGQWAHYVITWDATTAMFKVYANGQKISNPAWESRNGGAALGLNFFTPTRPIIGTFATVIDGTAEAWQRPMNGEIDEIRVWKKVINDADINFLYQLESQGR</sequence>
<evidence type="ECO:0000256" key="1">
    <source>
        <dbReference type="SAM" id="MobiDB-lite"/>
    </source>
</evidence>
<gene>
    <name evidence="3" type="ORF">AM493_01475</name>
</gene>
<evidence type="ECO:0000256" key="2">
    <source>
        <dbReference type="SAM" id="SignalP"/>
    </source>
</evidence>
<dbReference type="GO" id="GO:0004553">
    <property type="term" value="F:hydrolase activity, hydrolyzing O-glycosyl compounds"/>
    <property type="evidence" value="ECO:0007669"/>
    <property type="project" value="UniProtKB-ARBA"/>
</dbReference>
<evidence type="ECO:0008006" key="5">
    <source>
        <dbReference type="Google" id="ProtNLM"/>
    </source>
</evidence>
<dbReference type="EMBL" id="LIYD01000005">
    <property type="protein sequence ID" value="KOS04858.1"/>
    <property type="molecule type" value="Genomic_DNA"/>
</dbReference>
<protein>
    <recommendedName>
        <fullName evidence="5">LamG-like jellyroll fold domain-containing protein</fullName>
    </recommendedName>
</protein>
<organism evidence="3 4">
    <name type="scientific">Flavobacterium akiainvivens</name>
    <dbReference type="NCBI Taxonomy" id="1202724"/>
    <lineage>
        <taxon>Bacteria</taxon>
        <taxon>Pseudomonadati</taxon>
        <taxon>Bacteroidota</taxon>
        <taxon>Flavobacteriia</taxon>
        <taxon>Flavobacteriales</taxon>
        <taxon>Flavobacteriaceae</taxon>
        <taxon>Flavobacterium</taxon>
    </lineage>
</organism>
<dbReference type="InterPro" id="IPR013320">
    <property type="entry name" value="ConA-like_dom_sf"/>
</dbReference>
<dbReference type="Proteomes" id="UP000037755">
    <property type="component" value="Unassembled WGS sequence"/>
</dbReference>
<dbReference type="SUPFAM" id="SSF49899">
    <property type="entry name" value="Concanavalin A-like lectins/glucanases"/>
    <property type="match status" value="1"/>
</dbReference>
<accession>A0A0M8MG25</accession>
<keyword evidence="2" id="KW-0732">Signal</keyword>
<dbReference type="GO" id="GO:0005975">
    <property type="term" value="P:carbohydrate metabolic process"/>
    <property type="evidence" value="ECO:0007669"/>
    <property type="project" value="UniProtKB-ARBA"/>
</dbReference>
<dbReference type="RefSeq" id="WP_054405905.1">
    <property type="nucleotide sequence ID" value="NZ_FOYA01000004.1"/>
</dbReference>
<dbReference type="STRING" id="1202724.AM493_01475"/>
<dbReference type="PROSITE" id="PS51257">
    <property type="entry name" value="PROKAR_LIPOPROTEIN"/>
    <property type="match status" value="1"/>
</dbReference>
<dbReference type="PATRIC" id="fig|1202724.3.peg.300"/>
<evidence type="ECO:0000313" key="4">
    <source>
        <dbReference type="Proteomes" id="UP000037755"/>
    </source>
</evidence>
<dbReference type="OrthoDB" id="9814380at2"/>
<dbReference type="AlphaFoldDB" id="A0A0M8MG25"/>